<gene>
    <name evidence="1" type="ORF">E6C70_05795</name>
</gene>
<dbReference type="EMBL" id="SSSN01000003">
    <property type="protein sequence ID" value="THG35553.1"/>
    <property type="molecule type" value="Genomic_DNA"/>
</dbReference>
<evidence type="ECO:0000313" key="2">
    <source>
        <dbReference type="Proteomes" id="UP000307380"/>
    </source>
</evidence>
<evidence type="ECO:0008006" key="3">
    <source>
        <dbReference type="Google" id="ProtNLM"/>
    </source>
</evidence>
<evidence type="ECO:0000313" key="1">
    <source>
        <dbReference type="EMBL" id="THG35553.1"/>
    </source>
</evidence>
<organism evidence="1 2">
    <name type="scientific">Orlajensenia flava</name>
    <dbReference type="NCBI Taxonomy" id="2565934"/>
    <lineage>
        <taxon>Bacteria</taxon>
        <taxon>Bacillati</taxon>
        <taxon>Actinomycetota</taxon>
        <taxon>Actinomycetes</taxon>
        <taxon>Micrococcales</taxon>
        <taxon>Microbacteriaceae</taxon>
        <taxon>Orlajensenia</taxon>
    </lineage>
</organism>
<sequence length="220" mass="23260">MADFARYLPLSYRPPQDESQVTSHWGQDIAGLLRATASLLDGRPESAWEAPSLNRGWSVRESVGYLVGRLGTPTGELVRTIAFATAENAFRSRAAAESLARRAASASTDELIASLLGIAEDKAAGRGRTGIRELAIATVGALDIGGGLGARLHMRPTASGAVALRRALAAPTEITAVVRGRTLTATDADWSFGRGPEMADTAENILRFLYGRSDRAPGMP</sequence>
<dbReference type="AlphaFoldDB" id="A0A4S4FXJ2"/>
<proteinExistence type="predicted"/>
<dbReference type="InterPro" id="IPR034660">
    <property type="entry name" value="DinB/YfiT-like"/>
</dbReference>
<dbReference type="SUPFAM" id="SSF109854">
    <property type="entry name" value="DinB/YfiT-like putative metalloenzymes"/>
    <property type="match status" value="1"/>
</dbReference>
<accession>A0A4S4FXJ2</accession>
<name>A0A4S4FXJ2_9MICO</name>
<dbReference type="Proteomes" id="UP000307380">
    <property type="component" value="Unassembled WGS sequence"/>
</dbReference>
<keyword evidence="2" id="KW-1185">Reference proteome</keyword>
<dbReference type="OrthoDB" id="5178565at2"/>
<reference evidence="1 2" key="1">
    <citation type="submission" date="2019-04" db="EMBL/GenBank/DDBJ databases">
        <authorList>
            <person name="Jiang L."/>
        </authorList>
    </citation>
    <scope>NUCLEOTIDE SEQUENCE [LARGE SCALE GENOMIC DNA]</scope>
    <source>
        <strain evidence="1 2">YIM 131861</strain>
    </source>
</reference>
<dbReference type="RefSeq" id="WP_136423089.1">
    <property type="nucleotide sequence ID" value="NZ_SSSN01000003.1"/>
</dbReference>
<comment type="caution">
    <text evidence="1">The sequence shown here is derived from an EMBL/GenBank/DDBJ whole genome shotgun (WGS) entry which is preliminary data.</text>
</comment>
<protein>
    <recommendedName>
        <fullName evidence="3">Mycothiol-dependent maleylpyruvate isomerase metal-binding domain-containing protein</fullName>
    </recommendedName>
</protein>